<keyword evidence="1" id="KW-0812">Transmembrane</keyword>
<evidence type="ECO:0000313" key="5">
    <source>
        <dbReference type="EMBL" id="MDR7302898.1"/>
    </source>
</evidence>
<evidence type="ECO:0000256" key="2">
    <source>
        <dbReference type="SAM" id="SignalP"/>
    </source>
</evidence>
<evidence type="ECO:0008006" key="7">
    <source>
        <dbReference type="Google" id="ProtNLM"/>
    </source>
</evidence>
<feature type="transmembrane region" description="Helical" evidence="1">
    <location>
        <begin position="230"/>
        <end position="251"/>
    </location>
</feature>
<dbReference type="RefSeq" id="WP_310274822.1">
    <property type="nucleotide sequence ID" value="NZ_JAVDXW010000001.1"/>
</dbReference>
<proteinExistence type="predicted"/>
<accession>A0AAE3ZDH3</accession>
<dbReference type="Proteomes" id="UP001180845">
    <property type="component" value="Unassembled WGS sequence"/>
</dbReference>
<reference evidence="5" key="1">
    <citation type="submission" date="2023-07" db="EMBL/GenBank/DDBJ databases">
        <title>Sequencing the genomes of 1000 actinobacteria strains.</title>
        <authorList>
            <person name="Klenk H.-P."/>
        </authorList>
    </citation>
    <scope>NUCLEOTIDE SEQUENCE</scope>
    <source>
        <strain evidence="5">DSM 45977</strain>
    </source>
</reference>
<protein>
    <recommendedName>
        <fullName evidence="7">Membrane protein DUF2207</fullName>
    </recommendedName>
</protein>
<dbReference type="Pfam" id="PF09972">
    <property type="entry name" value="DUF2207"/>
    <property type="match status" value="1"/>
</dbReference>
<feature type="domain" description="DUF2207" evidence="3">
    <location>
        <begin position="42"/>
        <end position="202"/>
    </location>
</feature>
<evidence type="ECO:0000259" key="4">
    <source>
        <dbReference type="Pfam" id="PF20990"/>
    </source>
</evidence>
<evidence type="ECO:0000259" key="3">
    <source>
        <dbReference type="Pfam" id="PF09972"/>
    </source>
</evidence>
<feature type="chain" id="PRO_5041910440" description="Membrane protein DUF2207" evidence="2">
    <location>
        <begin position="29"/>
        <end position="569"/>
    </location>
</feature>
<dbReference type="InterPro" id="IPR048389">
    <property type="entry name" value="YciQ-like_C"/>
</dbReference>
<keyword evidence="1" id="KW-1133">Transmembrane helix</keyword>
<keyword evidence="6" id="KW-1185">Reference proteome</keyword>
<dbReference type="InterPro" id="IPR018702">
    <property type="entry name" value="DUF2207"/>
</dbReference>
<name>A0AAE3ZDH3_9ACTN</name>
<dbReference type="AlphaFoldDB" id="A0AAE3ZDH3"/>
<organism evidence="5 6">
    <name type="scientific">Haloactinomyces albus</name>
    <dbReference type="NCBI Taxonomy" id="1352928"/>
    <lineage>
        <taxon>Bacteria</taxon>
        <taxon>Bacillati</taxon>
        <taxon>Actinomycetota</taxon>
        <taxon>Actinomycetes</taxon>
        <taxon>Actinopolysporales</taxon>
        <taxon>Actinopolysporaceae</taxon>
        <taxon>Haloactinomyces</taxon>
    </lineage>
</organism>
<evidence type="ECO:0000313" key="6">
    <source>
        <dbReference type="Proteomes" id="UP001180845"/>
    </source>
</evidence>
<sequence length="569" mass="61282">MLRKRDLVTVTAALLVMFVGALPTVASAQEEPAAQREKVVLDVDLKLERDGRLSVTEEVTVPEGTTVHRSVPLRRPVDDGVERVFTVGNAHVDGHGSARADGATFTTTLRPGMSTVTYSVGGAVAEDAGRQEVRWSVASGWDVSVAKVEVSFIAPRPAQSIECRVGPVGNGDACDQFQIAHTRAVRATHFDLGAGQRMTVSVALPPETVVSNARFEQTFSMARAFALTPASGAGLAGLGLLLIGGFGLLWYTRGRDARVLSGDVGPVEVLLADADGGVTFASPDGVLPGQVGTVIDEHVDVVDVTATVVDLAVRNYLWIEELPGEMQAKDWRIVRLNPPDDSLRPYERVVYELLLGTEHGPQALRQVLLSDLRSGEVPDLGRVRDELYTDVVDKNWFSRRPDAERNLFWWAGVGLAVAGVALTVVLALTTALALLGIGVVLGGIALTAGARLMPARAKRGSALVAQMRGLGDYLRNVSVDSVPESDREMVFSRSLPYAVVLGETERWLSEFAELDPGADGTPGLYWYGELVEQAGHIVPDLRRFRTHFPMLVSAMDEVLARASRLRTVQ</sequence>
<feature type="domain" description="Predicted membrane protein YciQ-like C-terminal" evidence="4">
    <location>
        <begin position="282"/>
        <end position="511"/>
    </location>
</feature>
<feature type="transmembrane region" description="Helical" evidence="1">
    <location>
        <begin position="434"/>
        <end position="453"/>
    </location>
</feature>
<dbReference type="Pfam" id="PF20990">
    <property type="entry name" value="DUF2207_C"/>
    <property type="match status" value="1"/>
</dbReference>
<keyword evidence="1" id="KW-0472">Membrane</keyword>
<evidence type="ECO:0000256" key="1">
    <source>
        <dbReference type="SAM" id="Phobius"/>
    </source>
</evidence>
<feature type="transmembrane region" description="Helical" evidence="1">
    <location>
        <begin position="407"/>
        <end position="428"/>
    </location>
</feature>
<keyword evidence="2" id="KW-0732">Signal</keyword>
<comment type="caution">
    <text evidence="5">The sequence shown here is derived from an EMBL/GenBank/DDBJ whole genome shotgun (WGS) entry which is preliminary data.</text>
</comment>
<gene>
    <name evidence="5" type="ORF">JOF55_003079</name>
</gene>
<dbReference type="EMBL" id="JAVDXW010000001">
    <property type="protein sequence ID" value="MDR7302898.1"/>
    <property type="molecule type" value="Genomic_DNA"/>
</dbReference>
<feature type="signal peptide" evidence="2">
    <location>
        <begin position="1"/>
        <end position="28"/>
    </location>
</feature>